<dbReference type="InterPro" id="IPR006342">
    <property type="entry name" value="FkbM_mtfrase"/>
</dbReference>
<dbReference type="Gene3D" id="3.40.50.150">
    <property type="entry name" value="Vaccinia Virus protein VP39"/>
    <property type="match status" value="1"/>
</dbReference>
<protein>
    <recommendedName>
        <fullName evidence="1">Methyltransferase FkbM domain-containing protein</fullName>
    </recommendedName>
</protein>
<dbReference type="InterPro" id="IPR029063">
    <property type="entry name" value="SAM-dependent_MTases_sf"/>
</dbReference>
<feature type="domain" description="Methyltransferase FkbM" evidence="1">
    <location>
        <begin position="91"/>
        <end position="259"/>
    </location>
</feature>
<name>A0A098LA77_9BACT</name>
<dbReference type="NCBIfam" id="TIGR01444">
    <property type="entry name" value="fkbM_fam"/>
    <property type="match status" value="1"/>
</dbReference>
<dbReference type="STRING" id="153721.MYP_1018"/>
<evidence type="ECO:0000313" key="2">
    <source>
        <dbReference type="EMBL" id="GAL83790.1"/>
    </source>
</evidence>
<dbReference type="Proteomes" id="UP000030185">
    <property type="component" value="Unassembled WGS sequence"/>
</dbReference>
<dbReference type="AlphaFoldDB" id="A0A098LA77"/>
<sequence>MSIILRKIRSFKPINLIGRNIIVKTKYLIDRISLRWRVYGIVTLNLAGSSLKYYSEADDPNADSLFYGYNDEPSELELFALLAKRATVIFDIGANTGLFSVLSGIKNRNAQVYAFEPYTTNFNRLKKNIRLNELKLINSFKCAIGSENGSLVFYVPNDSRISLVASANKGFSDKFTFNNEVTYREEIVSQKTLDSFVEENAISQIDLIKIDVESHELEVLKGGTATIKKFHPLILCEIFLEDDEERTAFFERFVQENNYYIYWIIDSGIVFTDRIIKNPSGRSFLFSKKKASKNYYSIKEYDSFIEEIDNNSLLF</sequence>
<comment type="caution">
    <text evidence="2">The sequence shown here is derived from an EMBL/GenBank/DDBJ whole genome shotgun (WGS) entry which is preliminary data.</text>
</comment>
<reference evidence="2 3" key="1">
    <citation type="submission" date="2014-09" db="EMBL/GenBank/DDBJ databases">
        <title>Sporocytophaga myxococcoides PG-01 genome sequencing.</title>
        <authorList>
            <person name="Liu L."/>
            <person name="Gao P.J."/>
            <person name="Chen G.J."/>
            <person name="Wang L.S."/>
        </authorList>
    </citation>
    <scope>NUCLEOTIDE SEQUENCE [LARGE SCALE GENOMIC DNA]</scope>
    <source>
        <strain evidence="2 3">PG-01</strain>
    </source>
</reference>
<keyword evidence="3" id="KW-1185">Reference proteome</keyword>
<dbReference type="RefSeq" id="WP_045459439.1">
    <property type="nucleotide sequence ID" value="NZ_BBLT01000002.1"/>
</dbReference>
<organism evidence="2 3">
    <name type="scientific">Sporocytophaga myxococcoides</name>
    <dbReference type="NCBI Taxonomy" id="153721"/>
    <lineage>
        <taxon>Bacteria</taxon>
        <taxon>Pseudomonadati</taxon>
        <taxon>Bacteroidota</taxon>
        <taxon>Cytophagia</taxon>
        <taxon>Cytophagales</taxon>
        <taxon>Cytophagaceae</taxon>
        <taxon>Sporocytophaga</taxon>
    </lineage>
</organism>
<dbReference type="PANTHER" id="PTHR34203">
    <property type="entry name" value="METHYLTRANSFERASE, FKBM FAMILY PROTEIN"/>
    <property type="match status" value="1"/>
</dbReference>
<dbReference type="SUPFAM" id="SSF53335">
    <property type="entry name" value="S-adenosyl-L-methionine-dependent methyltransferases"/>
    <property type="match status" value="1"/>
</dbReference>
<evidence type="ECO:0000259" key="1">
    <source>
        <dbReference type="Pfam" id="PF05050"/>
    </source>
</evidence>
<dbReference type="Pfam" id="PF05050">
    <property type="entry name" value="Methyltransf_21"/>
    <property type="match status" value="1"/>
</dbReference>
<gene>
    <name evidence="2" type="ORF">MYP_1018</name>
</gene>
<dbReference type="OrthoDB" id="9812600at2"/>
<proteinExistence type="predicted"/>
<dbReference type="InterPro" id="IPR052514">
    <property type="entry name" value="SAM-dependent_MTase"/>
</dbReference>
<dbReference type="EMBL" id="BBLT01000002">
    <property type="protein sequence ID" value="GAL83790.1"/>
    <property type="molecule type" value="Genomic_DNA"/>
</dbReference>
<evidence type="ECO:0000313" key="3">
    <source>
        <dbReference type="Proteomes" id="UP000030185"/>
    </source>
</evidence>
<accession>A0A098LA77</accession>
<dbReference type="PANTHER" id="PTHR34203:SF15">
    <property type="entry name" value="SLL1173 PROTEIN"/>
    <property type="match status" value="1"/>
</dbReference>
<dbReference type="eggNOG" id="COG2520">
    <property type="taxonomic scope" value="Bacteria"/>
</dbReference>